<evidence type="ECO:0000313" key="1">
    <source>
        <dbReference type="EMBL" id="MCI65209.1"/>
    </source>
</evidence>
<dbReference type="AlphaFoldDB" id="A0A392TW76"/>
<name>A0A392TW76_9FABA</name>
<comment type="caution">
    <text evidence="1">The sequence shown here is derived from an EMBL/GenBank/DDBJ whole genome shotgun (WGS) entry which is preliminary data.</text>
</comment>
<evidence type="ECO:0000313" key="2">
    <source>
        <dbReference type="Proteomes" id="UP000265520"/>
    </source>
</evidence>
<organism evidence="1 2">
    <name type="scientific">Trifolium medium</name>
    <dbReference type="NCBI Taxonomy" id="97028"/>
    <lineage>
        <taxon>Eukaryota</taxon>
        <taxon>Viridiplantae</taxon>
        <taxon>Streptophyta</taxon>
        <taxon>Embryophyta</taxon>
        <taxon>Tracheophyta</taxon>
        <taxon>Spermatophyta</taxon>
        <taxon>Magnoliopsida</taxon>
        <taxon>eudicotyledons</taxon>
        <taxon>Gunneridae</taxon>
        <taxon>Pentapetalae</taxon>
        <taxon>rosids</taxon>
        <taxon>fabids</taxon>
        <taxon>Fabales</taxon>
        <taxon>Fabaceae</taxon>
        <taxon>Papilionoideae</taxon>
        <taxon>50 kb inversion clade</taxon>
        <taxon>NPAAA clade</taxon>
        <taxon>Hologalegina</taxon>
        <taxon>IRL clade</taxon>
        <taxon>Trifolieae</taxon>
        <taxon>Trifolium</taxon>
    </lineage>
</organism>
<accession>A0A392TW76</accession>
<keyword evidence="2" id="KW-1185">Reference proteome</keyword>
<proteinExistence type="predicted"/>
<protein>
    <submittedName>
        <fullName evidence="1">Uncharacterized protein</fullName>
    </submittedName>
</protein>
<sequence>MFRDLLTFFPMNAIASDRSSSP</sequence>
<reference evidence="1 2" key="1">
    <citation type="journal article" date="2018" name="Front. Plant Sci.">
        <title>Red Clover (Trifolium pratense) and Zigzag Clover (T. medium) - A Picture of Genomic Similarities and Differences.</title>
        <authorList>
            <person name="Dluhosova J."/>
            <person name="Istvanek J."/>
            <person name="Nedelnik J."/>
            <person name="Repkova J."/>
        </authorList>
    </citation>
    <scope>NUCLEOTIDE SEQUENCE [LARGE SCALE GENOMIC DNA]</scope>
    <source>
        <strain evidence="2">cv. 10/8</strain>
        <tissue evidence="1">Leaf</tissue>
    </source>
</reference>
<dbReference type="EMBL" id="LXQA010671512">
    <property type="protein sequence ID" value="MCI65209.1"/>
    <property type="molecule type" value="Genomic_DNA"/>
</dbReference>
<dbReference type="Proteomes" id="UP000265520">
    <property type="component" value="Unassembled WGS sequence"/>
</dbReference>